<proteinExistence type="predicted"/>
<reference evidence="1" key="1">
    <citation type="journal article" date="2020" name="Stud. Mycol.">
        <title>101 Dothideomycetes genomes: a test case for predicting lifestyles and emergence of pathogens.</title>
        <authorList>
            <person name="Haridas S."/>
            <person name="Albert R."/>
            <person name="Binder M."/>
            <person name="Bloem J."/>
            <person name="Labutti K."/>
            <person name="Salamov A."/>
            <person name="Andreopoulos B."/>
            <person name="Baker S."/>
            <person name="Barry K."/>
            <person name="Bills G."/>
            <person name="Bluhm B."/>
            <person name="Cannon C."/>
            <person name="Castanera R."/>
            <person name="Culley D."/>
            <person name="Daum C."/>
            <person name="Ezra D."/>
            <person name="Gonzalez J."/>
            <person name="Henrissat B."/>
            <person name="Kuo A."/>
            <person name="Liang C."/>
            <person name="Lipzen A."/>
            <person name="Lutzoni F."/>
            <person name="Magnuson J."/>
            <person name="Mondo S."/>
            <person name="Nolan M."/>
            <person name="Ohm R."/>
            <person name="Pangilinan J."/>
            <person name="Park H.-J."/>
            <person name="Ramirez L."/>
            <person name="Alfaro M."/>
            <person name="Sun H."/>
            <person name="Tritt A."/>
            <person name="Yoshinaga Y."/>
            <person name="Zwiers L.-H."/>
            <person name="Turgeon B."/>
            <person name="Goodwin S."/>
            <person name="Spatafora J."/>
            <person name="Crous P."/>
            <person name="Grigoriev I."/>
        </authorList>
    </citation>
    <scope>NUCLEOTIDE SEQUENCE</scope>
    <source>
        <strain evidence="1">CBS 122367</strain>
    </source>
</reference>
<dbReference type="AlphaFoldDB" id="A0A6G1IDB7"/>
<organism evidence="1 2">
    <name type="scientific">Lentithecium fluviatile CBS 122367</name>
    <dbReference type="NCBI Taxonomy" id="1168545"/>
    <lineage>
        <taxon>Eukaryota</taxon>
        <taxon>Fungi</taxon>
        <taxon>Dikarya</taxon>
        <taxon>Ascomycota</taxon>
        <taxon>Pezizomycotina</taxon>
        <taxon>Dothideomycetes</taxon>
        <taxon>Pleosporomycetidae</taxon>
        <taxon>Pleosporales</taxon>
        <taxon>Massarineae</taxon>
        <taxon>Lentitheciaceae</taxon>
        <taxon>Lentithecium</taxon>
    </lineage>
</organism>
<name>A0A6G1IDB7_9PLEO</name>
<sequence length="75" mass="8313">MGGDERGGVREGAEIRRREVRSCNGECECRSVLDGVAVCFGWVCGTIWAILSEGETTKRNATRRGDGEKLEMRSY</sequence>
<accession>A0A6G1IDB7</accession>
<keyword evidence="2" id="KW-1185">Reference proteome</keyword>
<dbReference type="EMBL" id="MU005637">
    <property type="protein sequence ID" value="KAF2676227.1"/>
    <property type="molecule type" value="Genomic_DNA"/>
</dbReference>
<protein>
    <submittedName>
        <fullName evidence="1">Uncharacterized protein</fullName>
    </submittedName>
</protein>
<evidence type="ECO:0000313" key="2">
    <source>
        <dbReference type="Proteomes" id="UP000799291"/>
    </source>
</evidence>
<evidence type="ECO:0000313" key="1">
    <source>
        <dbReference type="EMBL" id="KAF2676227.1"/>
    </source>
</evidence>
<dbReference type="Proteomes" id="UP000799291">
    <property type="component" value="Unassembled WGS sequence"/>
</dbReference>
<gene>
    <name evidence="1" type="ORF">K458DRAFT_183919</name>
</gene>